<protein>
    <submittedName>
        <fullName evidence="1">Uncharacterized protein</fullName>
    </submittedName>
</protein>
<proteinExistence type="predicted"/>
<sequence length="72" mass="8226">MLDETIFQIIFNWMETRYERQSRRCDSAPEASRSVSGFGTESATVTFAGCNRRTQDLIQFLLACCRSPKRAA</sequence>
<dbReference type="AlphaFoldDB" id="A0A139WQY8"/>
<reference evidence="1 2" key="1">
    <citation type="journal article" date="2013" name="Genome Biol. Evol.">
        <title>Genomes of Stigonematalean cyanobacteria (subsection V) and the evolution of oxygenic photosynthesis from prokaryotes to plastids.</title>
        <authorList>
            <person name="Dagan T."/>
            <person name="Roettger M."/>
            <person name="Stucken K."/>
            <person name="Landan G."/>
            <person name="Koch R."/>
            <person name="Major P."/>
            <person name="Gould S.B."/>
            <person name="Goremykin V.V."/>
            <person name="Rippka R."/>
            <person name="Tandeau de Marsac N."/>
            <person name="Gugger M."/>
            <person name="Lockhart P.J."/>
            <person name="Allen J.F."/>
            <person name="Brune I."/>
            <person name="Maus I."/>
            <person name="Puhler A."/>
            <person name="Martin W.F."/>
        </authorList>
    </citation>
    <scope>NUCLEOTIDE SEQUENCE [LARGE SCALE GENOMIC DNA]</scope>
    <source>
        <strain evidence="1 2">PCC 7110</strain>
    </source>
</reference>
<name>A0A139WQY8_9CYAN</name>
<gene>
    <name evidence="1" type="ORF">WA1_49905</name>
</gene>
<dbReference type="EMBL" id="ANNX02000064">
    <property type="protein sequence ID" value="KYC34847.1"/>
    <property type="molecule type" value="Genomic_DNA"/>
</dbReference>
<evidence type="ECO:0000313" key="2">
    <source>
        <dbReference type="Proteomes" id="UP000076925"/>
    </source>
</evidence>
<keyword evidence="2" id="KW-1185">Reference proteome</keyword>
<evidence type="ECO:0000313" key="1">
    <source>
        <dbReference type="EMBL" id="KYC34847.1"/>
    </source>
</evidence>
<accession>A0A139WQY8</accession>
<comment type="caution">
    <text evidence="1">The sequence shown here is derived from an EMBL/GenBank/DDBJ whole genome shotgun (WGS) entry which is preliminary data.</text>
</comment>
<dbReference type="Proteomes" id="UP000076925">
    <property type="component" value="Unassembled WGS sequence"/>
</dbReference>
<organism evidence="1 2">
    <name type="scientific">Scytonema hofmannii PCC 7110</name>
    <dbReference type="NCBI Taxonomy" id="128403"/>
    <lineage>
        <taxon>Bacteria</taxon>
        <taxon>Bacillati</taxon>
        <taxon>Cyanobacteriota</taxon>
        <taxon>Cyanophyceae</taxon>
        <taxon>Nostocales</taxon>
        <taxon>Scytonemataceae</taxon>
        <taxon>Scytonema</taxon>
    </lineage>
</organism>
<dbReference type="RefSeq" id="WP_017741028.1">
    <property type="nucleotide sequence ID" value="NZ_KQ976355.1"/>
</dbReference>